<evidence type="ECO:0000259" key="8">
    <source>
        <dbReference type="Pfam" id="PF00857"/>
    </source>
</evidence>
<evidence type="ECO:0000313" key="10">
    <source>
        <dbReference type="Proteomes" id="UP000297890"/>
    </source>
</evidence>
<dbReference type="GO" id="GO:0019363">
    <property type="term" value="P:pyridine nucleotide biosynthetic process"/>
    <property type="evidence" value="ECO:0007669"/>
    <property type="project" value="UniProtKB-KW"/>
</dbReference>
<dbReference type="Pfam" id="PF00857">
    <property type="entry name" value="Isochorismatase"/>
    <property type="match status" value="1"/>
</dbReference>
<evidence type="ECO:0000256" key="1">
    <source>
        <dbReference type="ARBA" id="ARBA00006336"/>
    </source>
</evidence>
<dbReference type="Gene3D" id="3.40.50.850">
    <property type="entry name" value="Isochorismatase-like"/>
    <property type="match status" value="1"/>
</dbReference>
<evidence type="ECO:0000256" key="5">
    <source>
        <dbReference type="ARBA" id="ARBA00037900"/>
    </source>
</evidence>
<reference evidence="9 10" key="1">
    <citation type="journal article" date="2019" name="ISME J.">
        <title>Candidatus Macondimonas diazotrophica, a novel gammaproteobacterial genus dominating crude-oil-contaminated coastal sediments.</title>
        <authorList>
            <person name="Karthikeyan S."/>
            <person name="Konstantinidis K."/>
        </authorList>
    </citation>
    <scope>NUCLEOTIDE SEQUENCE [LARGE SCALE GENOMIC DNA]</scope>
    <source>
        <strain evidence="9 10">KTK01</strain>
    </source>
</reference>
<dbReference type="InterPro" id="IPR052347">
    <property type="entry name" value="Isochorismatase_Nicotinamidase"/>
</dbReference>
<comment type="caution">
    <text evidence="9">The sequence shown here is derived from an EMBL/GenBank/DDBJ whole genome shotgun (WGS) entry which is preliminary data.</text>
</comment>
<evidence type="ECO:0000256" key="6">
    <source>
        <dbReference type="ARBA" id="ARBA00039017"/>
    </source>
</evidence>
<dbReference type="AlphaFoldDB" id="A0A4Z0F9K6"/>
<keyword evidence="4" id="KW-0378">Hydrolase</keyword>
<dbReference type="EC" id="3.5.1.19" evidence="6"/>
<sequence length="206" mass="22161">MQPTDADRRYLVALTYDARTALVVVDVQNDFADPKGSLYVRGGEAVIPLINVEIERALAAGALVVYTRDWHPPVTAHFEKDGGIWPVHCVRDTWGALLHPALTVLGPVISKGIGGEDGYSGFSMRDPQSGEVRNTPLLALLATREITRLVVAGLATDYCVRATVIDGLERGYAVTVLTDAIRGVDLEPGDGDRALAEMRQRGAVLA</sequence>
<accession>A0A4Z0F9K6</accession>
<comment type="pathway">
    <text evidence="5">Cofactor biosynthesis; nicotinate biosynthesis; nicotinate from nicotinamide: step 1/1.</text>
</comment>
<name>A0A4Z0F9K6_9GAMM</name>
<dbReference type="PANTHER" id="PTHR11080:SF2">
    <property type="entry name" value="LD05707P"/>
    <property type="match status" value="1"/>
</dbReference>
<evidence type="ECO:0000313" key="9">
    <source>
        <dbReference type="EMBL" id="TFZ83095.1"/>
    </source>
</evidence>
<keyword evidence="3" id="KW-0479">Metal-binding</keyword>
<evidence type="ECO:0000256" key="4">
    <source>
        <dbReference type="ARBA" id="ARBA00022801"/>
    </source>
</evidence>
<dbReference type="SUPFAM" id="SSF52499">
    <property type="entry name" value="Isochorismatase-like hydrolases"/>
    <property type="match status" value="1"/>
</dbReference>
<keyword evidence="10" id="KW-1185">Reference proteome</keyword>
<dbReference type="OrthoDB" id="9791276at2"/>
<dbReference type="GO" id="GO:0008936">
    <property type="term" value="F:nicotinamidase activity"/>
    <property type="evidence" value="ECO:0007669"/>
    <property type="project" value="UniProtKB-EC"/>
</dbReference>
<keyword evidence="2" id="KW-0662">Pyridine nucleotide biosynthesis</keyword>
<dbReference type="EMBL" id="SRIO01000005">
    <property type="protein sequence ID" value="TFZ83095.1"/>
    <property type="molecule type" value="Genomic_DNA"/>
</dbReference>
<dbReference type="InterPro" id="IPR000868">
    <property type="entry name" value="Isochorismatase-like_dom"/>
</dbReference>
<evidence type="ECO:0000256" key="3">
    <source>
        <dbReference type="ARBA" id="ARBA00022723"/>
    </source>
</evidence>
<evidence type="ECO:0000256" key="2">
    <source>
        <dbReference type="ARBA" id="ARBA00022642"/>
    </source>
</evidence>
<protein>
    <recommendedName>
        <fullName evidence="6">nicotinamidase</fullName>
        <ecNumber evidence="6">3.5.1.19</ecNumber>
    </recommendedName>
    <alternativeName>
        <fullName evidence="7">Nicotinamide deamidase</fullName>
    </alternativeName>
</protein>
<proteinExistence type="inferred from homology"/>
<comment type="similarity">
    <text evidence="1">Belongs to the isochorismatase family.</text>
</comment>
<dbReference type="Proteomes" id="UP000297890">
    <property type="component" value="Unassembled WGS sequence"/>
</dbReference>
<feature type="domain" description="Isochorismatase-like" evidence="8">
    <location>
        <begin position="20"/>
        <end position="205"/>
    </location>
</feature>
<dbReference type="GO" id="GO:0046872">
    <property type="term" value="F:metal ion binding"/>
    <property type="evidence" value="ECO:0007669"/>
    <property type="project" value="UniProtKB-KW"/>
</dbReference>
<evidence type="ECO:0000256" key="7">
    <source>
        <dbReference type="ARBA" id="ARBA00043224"/>
    </source>
</evidence>
<dbReference type="InterPro" id="IPR036380">
    <property type="entry name" value="Isochorismatase-like_sf"/>
</dbReference>
<dbReference type="PANTHER" id="PTHR11080">
    <property type="entry name" value="PYRAZINAMIDASE/NICOTINAMIDASE"/>
    <property type="match status" value="1"/>
</dbReference>
<gene>
    <name evidence="9" type="ORF">E4680_05535</name>
</gene>
<organism evidence="9 10">
    <name type="scientific">Candidatus Macondimonas diazotrophica</name>
    <dbReference type="NCBI Taxonomy" id="2305248"/>
    <lineage>
        <taxon>Bacteria</taxon>
        <taxon>Pseudomonadati</taxon>
        <taxon>Pseudomonadota</taxon>
        <taxon>Gammaproteobacteria</taxon>
        <taxon>Chromatiales</taxon>
        <taxon>Ectothiorhodospiraceae</taxon>
        <taxon>Candidatus Macondimonas</taxon>
    </lineage>
</organism>